<accession>A0A7I8DIW0</accession>
<keyword evidence="6" id="KW-1185">Reference proteome</keyword>
<dbReference type="SUPFAM" id="SSF53335">
    <property type="entry name" value="S-adenosyl-L-methionine-dependent methyltransferases"/>
    <property type="match status" value="1"/>
</dbReference>
<proteinExistence type="inferred from homology"/>
<dbReference type="InterPro" id="IPR051052">
    <property type="entry name" value="Diverse_substrate_MTase"/>
</dbReference>
<dbReference type="EMBL" id="AP023368">
    <property type="protein sequence ID" value="BCJ98290.1"/>
    <property type="molecule type" value="Genomic_DNA"/>
</dbReference>
<comment type="similarity">
    <text evidence="1">Belongs to the methyltransferase superfamily.</text>
</comment>
<dbReference type="Proteomes" id="UP000515703">
    <property type="component" value="Chromosome"/>
</dbReference>
<protein>
    <recommendedName>
        <fullName evidence="4">Methyltransferase type 11 domain-containing protein</fullName>
    </recommendedName>
</protein>
<keyword evidence="3" id="KW-0808">Transferase</keyword>
<organism evidence="5 6">
    <name type="scientific">Anaerocolumna chitinilytica</name>
    <dbReference type="NCBI Taxonomy" id="1727145"/>
    <lineage>
        <taxon>Bacteria</taxon>
        <taxon>Bacillati</taxon>
        <taxon>Bacillota</taxon>
        <taxon>Clostridia</taxon>
        <taxon>Lachnospirales</taxon>
        <taxon>Lachnospiraceae</taxon>
        <taxon>Anaerocolumna</taxon>
    </lineage>
</organism>
<reference evidence="5 6" key="2">
    <citation type="submission" date="2020-08" db="EMBL/GenBank/DDBJ databases">
        <authorList>
            <person name="Ueki A."/>
            <person name="Tonouchi A."/>
        </authorList>
    </citation>
    <scope>NUCLEOTIDE SEQUENCE [LARGE SCALE GENOMIC DNA]</scope>
    <source>
        <strain evidence="5 6">CTTW</strain>
    </source>
</reference>
<evidence type="ECO:0000259" key="4">
    <source>
        <dbReference type="Pfam" id="PF08241"/>
    </source>
</evidence>
<feature type="domain" description="Methyltransferase type 11" evidence="4">
    <location>
        <begin position="45"/>
        <end position="136"/>
    </location>
</feature>
<evidence type="ECO:0000256" key="1">
    <source>
        <dbReference type="ARBA" id="ARBA00008361"/>
    </source>
</evidence>
<dbReference type="AlphaFoldDB" id="A0A7I8DIW0"/>
<dbReference type="GO" id="GO:0032259">
    <property type="term" value="P:methylation"/>
    <property type="evidence" value="ECO:0007669"/>
    <property type="project" value="UniProtKB-KW"/>
</dbReference>
<dbReference type="PANTHER" id="PTHR44942:SF4">
    <property type="entry name" value="METHYLTRANSFERASE TYPE 11 DOMAIN-CONTAINING PROTEIN"/>
    <property type="match status" value="1"/>
</dbReference>
<dbReference type="Gene3D" id="3.40.50.150">
    <property type="entry name" value="Vaccinia Virus protein VP39"/>
    <property type="match status" value="1"/>
</dbReference>
<evidence type="ECO:0000256" key="2">
    <source>
        <dbReference type="ARBA" id="ARBA00022603"/>
    </source>
</evidence>
<dbReference type="RefSeq" id="WP_185258629.1">
    <property type="nucleotide sequence ID" value="NZ_AP023368.1"/>
</dbReference>
<dbReference type="KEGG" id="acht:bsdcttw_13310"/>
<keyword evidence="2" id="KW-0489">Methyltransferase</keyword>
<dbReference type="InterPro" id="IPR013216">
    <property type="entry name" value="Methyltransf_11"/>
</dbReference>
<dbReference type="PANTHER" id="PTHR44942">
    <property type="entry name" value="METHYLTRANSF_11 DOMAIN-CONTAINING PROTEIN"/>
    <property type="match status" value="1"/>
</dbReference>
<name>A0A7I8DIW0_9FIRM</name>
<reference evidence="5 6" key="1">
    <citation type="submission" date="2020-08" db="EMBL/GenBank/DDBJ databases">
        <title>Draft genome sequencing of an Anaerocolumna strain isolated from anoxic soil subjected to BSD treatment.</title>
        <authorList>
            <person name="Uek A."/>
            <person name="Tonouchi A."/>
        </authorList>
    </citation>
    <scope>NUCLEOTIDE SEQUENCE [LARGE SCALE GENOMIC DNA]</scope>
    <source>
        <strain evidence="5 6">CTTW</strain>
    </source>
</reference>
<evidence type="ECO:0000313" key="5">
    <source>
        <dbReference type="EMBL" id="BCJ98290.1"/>
    </source>
</evidence>
<sequence length="258" mass="29782">MDWKKESEVFNQAADYYDKFRPTYPKDIIQSFIDQAKLTRGARLLEVGAGSGKATELFTNKGFEILCIDPGADLVHIGNSRFKNENFKFETARFEEFNTVPNSYDAIFSAQAFHWIPQPIGYQKCALALKDRGYLALFWNMYITYDNDLDNELLAISDTYGGFADFLSEEACEKRIASVTAEIEGSGLFLKPKVIRSRWKQKYTADEYYGFALTGNRFLQKSEKEKQMAYHELIKLADKHNGYIERPYLCVLYLAEKM</sequence>
<gene>
    <name evidence="5" type="ORF">bsdcttw_13310</name>
</gene>
<dbReference type="GO" id="GO:0008757">
    <property type="term" value="F:S-adenosylmethionine-dependent methyltransferase activity"/>
    <property type="evidence" value="ECO:0007669"/>
    <property type="project" value="InterPro"/>
</dbReference>
<evidence type="ECO:0000256" key="3">
    <source>
        <dbReference type="ARBA" id="ARBA00022679"/>
    </source>
</evidence>
<evidence type="ECO:0000313" key="6">
    <source>
        <dbReference type="Proteomes" id="UP000515703"/>
    </source>
</evidence>
<dbReference type="CDD" id="cd02440">
    <property type="entry name" value="AdoMet_MTases"/>
    <property type="match status" value="1"/>
</dbReference>
<dbReference type="Pfam" id="PF08241">
    <property type="entry name" value="Methyltransf_11"/>
    <property type="match status" value="1"/>
</dbReference>
<dbReference type="InterPro" id="IPR029063">
    <property type="entry name" value="SAM-dependent_MTases_sf"/>
</dbReference>